<evidence type="ECO:0000256" key="8">
    <source>
        <dbReference type="ARBA" id="ARBA00023157"/>
    </source>
</evidence>
<organism evidence="12">
    <name type="scientific">Human immunodeficiency virus type 1</name>
    <name type="common">HIV-1</name>
    <dbReference type="NCBI Taxonomy" id="11676"/>
    <lineage>
        <taxon>Viruses</taxon>
        <taxon>Riboviria</taxon>
        <taxon>Pararnavirae</taxon>
        <taxon>Artverviricota</taxon>
        <taxon>Revtraviricetes</taxon>
        <taxon>Ortervirales</taxon>
        <taxon>Retroviridae</taxon>
        <taxon>Orthoretrovirinae</taxon>
        <taxon>Lentivirus</taxon>
        <taxon>Lentivirus humimdef1</taxon>
    </lineage>
</organism>
<dbReference type="GO" id="GO:0019031">
    <property type="term" value="C:viral envelope"/>
    <property type="evidence" value="ECO:0007669"/>
    <property type="project" value="InterPro"/>
</dbReference>
<keyword evidence="4" id="KW-1162">Viral penetration into host cytoplasm</keyword>
<evidence type="ECO:0000256" key="1">
    <source>
        <dbReference type="ARBA" id="ARBA00004182"/>
    </source>
</evidence>
<feature type="domain" description="Human immunodeficiency virus 1 envelope glycoprotein Gp120" evidence="11">
    <location>
        <begin position="1"/>
        <end position="57"/>
    </location>
</feature>
<keyword evidence="8" id="KW-1015">Disulfide bond</keyword>
<evidence type="ECO:0000256" key="9">
    <source>
        <dbReference type="ARBA" id="ARBA00023180"/>
    </source>
</evidence>
<keyword evidence="2" id="KW-1168">Fusion of virus membrane with host membrane</keyword>
<dbReference type="Pfam" id="PF00516">
    <property type="entry name" value="GP120"/>
    <property type="match status" value="1"/>
</dbReference>
<evidence type="ECO:0000256" key="4">
    <source>
        <dbReference type="ARBA" id="ARBA00022595"/>
    </source>
</evidence>
<dbReference type="GO" id="GO:0046718">
    <property type="term" value="P:symbiont entry into host cell"/>
    <property type="evidence" value="ECO:0007669"/>
    <property type="project" value="UniProtKB-KW"/>
</dbReference>
<reference evidence="12" key="1">
    <citation type="submission" date="2013-07" db="EMBL/GenBank/DDBJ databases">
        <title>HIV-1 subtype C is not associated with higher risk of heterosexual HIV-1 transmission: a multinational study among African HIV-1 serodiscordant couples.</title>
        <authorList>
            <consortium name="Partners in Prevention HSV/HIV Transmission Study Team"/>
            <person name="Kahle E.M."/>
            <person name="Campbell M.S."/>
            <person name="Lingappa J.R."/>
            <person name="Donnell D."/>
            <person name="Celum C."/>
            <person name="Odondo R."/>
            <person name="Mujugira A."/>
            <person name="Fife K."/>
            <person name="Mugo N.R."/>
            <person name="Kapiga S."/>
            <person name="Mullins J.I."/>
            <person name="Baeten J.M."/>
        </authorList>
    </citation>
    <scope>NUCLEOTIDE SEQUENCE</scope>
    <source>
        <strain evidence="12">KENP411XXxDDDDDD1pXC2C3NN</strain>
    </source>
</reference>
<dbReference type="Gene3D" id="2.170.40.20">
    <property type="entry name" value="Human immunodeficiency virus 1, Gp160, envelope glycoprotein"/>
    <property type="match status" value="1"/>
</dbReference>
<dbReference type="GO" id="GO:0039663">
    <property type="term" value="P:membrane fusion involved in viral entry into host cell"/>
    <property type="evidence" value="ECO:0007669"/>
    <property type="project" value="UniProtKB-KW"/>
</dbReference>
<evidence type="ECO:0000313" key="12">
    <source>
        <dbReference type="EMBL" id="AHF61931.1"/>
    </source>
</evidence>
<keyword evidence="7" id="KW-0472">Membrane</keyword>
<dbReference type="InterPro" id="IPR000777">
    <property type="entry name" value="HIV1_Gp120"/>
</dbReference>
<sequence length="70" mass="8016">TQACPKVSFEPIPIHYCAPAGFAILKCKDKIQWDRNMPECQHSTMHTWNQTSSINSTAVKWQPSRRKGND</sequence>
<dbReference type="EMBL" id="KF426134">
    <property type="protein sequence ID" value="AHF61931.1"/>
    <property type="molecule type" value="Genomic_RNA"/>
</dbReference>
<evidence type="ECO:0000259" key="11">
    <source>
        <dbReference type="Pfam" id="PF00516"/>
    </source>
</evidence>
<keyword evidence="6" id="KW-0946">Virion</keyword>
<organismHost>
    <name type="scientific">Homo sapiens</name>
    <name type="common">Human</name>
    <dbReference type="NCBI Taxonomy" id="9606"/>
</organismHost>
<evidence type="ECO:0000256" key="7">
    <source>
        <dbReference type="ARBA" id="ARBA00023136"/>
    </source>
</evidence>
<dbReference type="InterPro" id="IPR036377">
    <property type="entry name" value="Gp120_core_sf"/>
</dbReference>
<protein>
    <submittedName>
        <fullName evidence="12">Gp120</fullName>
    </submittedName>
</protein>
<evidence type="ECO:0000256" key="2">
    <source>
        <dbReference type="ARBA" id="ARBA00022506"/>
    </source>
</evidence>
<evidence type="ECO:0000256" key="5">
    <source>
        <dbReference type="ARBA" id="ARBA00022804"/>
    </source>
</evidence>
<comment type="subcellular location">
    <subcellularLocation>
        <location evidence="1">Virion membrane</location>
    </subcellularLocation>
</comment>
<evidence type="ECO:0000256" key="3">
    <source>
        <dbReference type="ARBA" id="ARBA00022581"/>
    </source>
</evidence>
<dbReference type="GO" id="GO:0055036">
    <property type="term" value="C:virion membrane"/>
    <property type="evidence" value="ECO:0007669"/>
    <property type="project" value="UniProtKB-SubCell"/>
</dbReference>
<gene>
    <name evidence="12" type="primary">env</name>
</gene>
<keyword evidence="9" id="KW-0325">Glycoprotein</keyword>
<name>W0GTP5_HV1</name>
<keyword evidence="5" id="KW-1161">Viral attachment to host cell</keyword>
<feature type="non-terminal residue" evidence="12">
    <location>
        <position position="1"/>
    </location>
</feature>
<proteinExistence type="predicted"/>
<accession>W0GTP5</accession>
<evidence type="ECO:0000256" key="10">
    <source>
        <dbReference type="ARBA" id="ARBA00023296"/>
    </source>
</evidence>
<keyword evidence="3" id="KW-0945">Host-virus interaction</keyword>
<dbReference type="SUPFAM" id="SSF56502">
    <property type="entry name" value="gp120 core"/>
    <property type="match status" value="1"/>
</dbReference>
<dbReference type="GO" id="GO:0019062">
    <property type="term" value="P:virion attachment to host cell"/>
    <property type="evidence" value="ECO:0007669"/>
    <property type="project" value="UniProtKB-KW"/>
</dbReference>
<evidence type="ECO:0000256" key="6">
    <source>
        <dbReference type="ARBA" id="ARBA00022844"/>
    </source>
</evidence>
<keyword evidence="10" id="KW-1160">Virus entry into host cell</keyword>